<keyword evidence="3" id="KW-1185">Reference proteome</keyword>
<feature type="chain" id="PRO_5040276643" evidence="1">
    <location>
        <begin position="19"/>
        <end position="222"/>
    </location>
</feature>
<name>A0A9N8DTD5_9STRA</name>
<sequence length="222" mass="24997">MRSFVSLSILLYPLCIHAAAFVDGRHPLFGLRGGADKDNDYDRAEKAIFHGIEQVEAKLQKAVEDEVHSIFDEASDHHHRTQVADHAKAAVTKGSSKIKEAAREHSKARSMPFLPKHATKEENDDHKILHAIEAAETAVLHAVQDEVDSLFHAIGHEDDHPLQSSCPKKAKKTKEGIQKGLQKTKEHVEEAHEERKRWMRDLDAPEIDDYLKSVNSMYGMGF</sequence>
<gene>
    <name evidence="2" type="ORF">SEMRO_356_G125350.1</name>
</gene>
<proteinExistence type="predicted"/>
<dbReference type="Proteomes" id="UP001153069">
    <property type="component" value="Unassembled WGS sequence"/>
</dbReference>
<evidence type="ECO:0000256" key="1">
    <source>
        <dbReference type="SAM" id="SignalP"/>
    </source>
</evidence>
<evidence type="ECO:0000313" key="3">
    <source>
        <dbReference type="Proteomes" id="UP001153069"/>
    </source>
</evidence>
<feature type="signal peptide" evidence="1">
    <location>
        <begin position="1"/>
        <end position="18"/>
    </location>
</feature>
<reference evidence="2" key="1">
    <citation type="submission" date="2020-06" db="EMBL/GenBank/DDBJ databases">
        <authorList>
            <consortium name="Plant Systems Biology data submission"/>
        </authorList>
    </citation>
    <scope>NUCLEOTIDE SEQUENCE</scope>
    <source>
        <strain evidence="2">D6</strain>
    </source>
</reference>
<dbReference type="EMBL" id="CAICTM010000355">
    <property type="protein sequence ID" value="CAB9508683.1"/>
    <property type="molecule type" value="Genomic_DNA"/>
</dbReference>
<accession>A0A9N8DTD5</accession>
<organism evidence="2 3">
    <name type="scientific">Seminavis robusta</name>
    <dbReference type="NCBI Taxonomy" id="568900"/>
    <lineage>
        <taxon>Eukaryota</taxon>
        <taxon>Sar</taxon>
        <taxon>Stramenopiles</taxon>
        <taxon>Ochrophyta</taxon>
        <taxon>Bacillariophyta</taxon>
        <taxon>Bacillariophyceae</taxon>
        <taxon>Bacillariophycidae</taxon>
        <taxon>Naviculales</taxon>
        <taxon>Naviculaceae</taxon>
        <taxon>Seminavis</taxon>
    </lineage>
</organism>
<evidence type="ECO:0000313" key="2">
    <source>
        <dbReference type="EMBL" id="CAB9508683.1"/>
    </source>
</evidence>
<protein>
    <submittedName>
        <fullName evidence="2">Uncharacterized protein</fullName>
    </submittedName>
</protein>
<dbReference type="OrthoDB" id="53937at2759"/>
<keyword evidence="1" id="KW-0732">Signal</keyword>
<dbReference type="AlphaFoldDB" id="A0A9N8DTD5"/>
<comment type="caution">
    <text evidence="2">The sequence shown here is derived from an EMBL/GenBank/DDBJ whole genome shotgun (WGS) entry which is preliminary data.</text>
</comment>